<organism evidence="1">
    <name type="scientific">Oryza brachyantha</name>
    <name type="common">malo sina</name>
    <dbReference type="NCBI Taxonomy" id="4533"/>
    <lineage>
        <taxon>Eukaryota</taxon>
        <taxon>Viridiplantae</taxon>
        <taxon>Streptophyta</taxon>
        <taxon>Embryophyta</taxon>
        <taxon>Tracheophyta</taxon>
        <taxon>Spermatophyta</taxon>
        <taxon>Magnoliopsida</taxon>
        <taxon>Liliopsida</taxon>
        <taxon>Poales</taxon>
        <taxon>Poaceae</taxon>
        <taxon>BOP clade</taxon>
        <taxon>Oryzoideae</taxon>
        <taxon>Oryzeae</taxon>
        <taxon>Oryzinae</taxon>
        <taxon>Oryza</taxon>
    </lineage>
</organism>
<dbReference type="EnsemblPlants" id="OB09G24080.1">
    <property type="protein sequence ID" value="OB09G24080.1"/>
    <property type="gene ID" value="OB09G24080"/>
</dbReference>
<proteinExistence type="predicted"/>
<sequence length="157" mass="16944">MVTHGCMALVGLPISGCQLVQQYAETTVGRLSCLLITASQSVSNYRPEEVDSLTDRIGMADTRPCLAAVARRGFPPPGRRRTKHVPRLPSGHTAERACFAPASTVYVDRPPLVLQGHWLHVQLRVAGLHLPLLSLSLGRRAGLAWFVADGMVDGIIA</sequence>
<dbReference type="HOGENOM" id="CLU_1680631_0_0_1"/>
<accession>J3MZH9</accession>
<dbReference type="Gramene" id="OB09G24080.1">
    <property type="protein sequence ID" value="OB09G24080.1"/>
    <property type="gene ID" value="OB09G24080"/>
</dbReference>
<evidence type="ECO:0000313" key="1">
    <source>
        <dbReference type="EnsemblPlants" id="OB09G24080.1"/>
    </source>
</evidence>
<dbReference type="AlphaFoldDB" id="J3MZH9"/>
<evidence type="ECO:0000313" key="2">
    <source>
        <dbReference type="Proteomes" id="UP000006038"/>
    </source>
</evidence>
<reference evidence="1" key="1">
    <citation type="journal article" date="2013" name="Nat. Commun.">
        <title>Whole-genome sequencing of Oryza brachyantha reveals mechanisms underlying Oryza genome evolution.</title>
        <authorList>
            <person name="Chen J."/>
            <person name="Huang Q."/>
            <person name="Gao D."/>
            <person name="Wang J."/>
            <person name="Lang Y."/>
            <person name="Liu T."/>
            <person name="Li B."/>
            <person name="Bai Z."/>
            <person name="Luis Goicoechea J."/>
            <person name="Liang C."/>
            <person name="Chen C."/>
            <person name="Zhang W."/>
            <person name="Sun S."/>
            <person name="Liao Y."/>
            <person name="Zhang X."/>
            <person name="Yang L."/>
            <person name="Song C."/>
            <person name="Wang M."/>
            <person name="Shi J."/>
            <person name="Liu G."/>
            <person name="Liu J."/>
            <person name="Zhou H."/>
            <person name="Zhou W."/>
            <person name="Yu Q."/>
            <person name="An N."/>
            <person name="Chen Y."/>
            <person name="Cai Q."/>
            <person name="Wang B."/>
            <person name="Liu B."/>
            <person name="Min J."/>
            <person name="Huang Y."/>
            <person name="Wu H."/>
            <person name="Li Z."/>
            <person name="Zhang Y."/>
            <person name="Yin Y."/>
            <person name="Song W."/>
            <person name="Jiang J."/>
            <person name="Jackson S.A."/>
            <person name="Wing R.A."/>
            <person name="Wang J."/>
            <person name="Chen M."/>
        </authorList>
    </citation>
    <scope>NUCLEOTIDE SEQUENCE [LARGE SCALE GENOMIC DNA]</scope>
    <source>
        <strain evidence="1">cv. IRGC 101232</strain>
    </source>
</reference>
<name>J3MZH9_ORYBR</name>
<keyword evidence="2" id="KW-1185">Reference proteome</keyword>
<protein>
    <submittedName>
        <fullName evidence="1">Uncharacterized protein</fullName>
    </submittedName>
</protein>
<reference evidence="1" key="2">
    <citation type="submission" date="2013-04" db="UniProtKB">
        <authorList>
            <consortium name="EnsemblPlants"/>
        </authorList>
    </citation>
    <scope>IDENTIFICATION</scope>
</reference>
<dbReference type="Proteomes" id="UP000006038">
    <property type="component" value="Chromosome 9"/>
</dbReference>